<dbReference type="eggNOG" id="KOG0768">
    <property type="taxonomic scope" value="Eukaryota"/>
</dbReference>
<comment type="subcellular location">
    <subcellularLocation>
        <location evidence="1">Membrane</location>
        <topology evidence="1">Multi-pass membrane protein</topology>
    </subcellularLocation>
</comment>
<dbReference type="OrthoDB" id="448427at2759"/>
<feature type="repeat" description="Solcar" evidence="8">
    <location>
        <begin position="110"/>
        <end position="192"/>
    </location>
</feature>
<gene>
    <name evidence="11" type="ORF">CYME_CMM334C</name>
</gene>
<accession>M1V5R9</accession>
<dbReference type="SUPFAM" id="SSF103506">
    <property type="entry name" value="Mitochondrial carrier"/>
    <property type="match status" value="1"/>
</dbReference>
<keyword evidence="4 8" id="KW-0812">Transmembrane</keyword>
<dbReference type="InterPro" id="IPR023395">
    <property type="entry name" value="MCP_dom_sf"/>
</dbReference>
<evidence type="ECO:0000256" key="3">
    <source>
        <dbReference type="ARBA" id="ARBA00022448"/>
    </source>
</evidence>
<dbReference type="PANTHER" id="PTHR45667">
    <property type="entry name" value="S-ADENOSYLMETHIONINE MITOCHONDRIAL CARRIER PROTEIN"/>
    <property type="match status" value="1"/>
</dbReference>
<dbReference type="Proteomes" id="UP000007014">
    <property type="component" value="Chromosome 13"/>
</dbReference>
<dbReference type="EMBL" id="AP006495">
    <property type="protein sequence ID" value="BAM81150.1"/>
    <property type="molecule type" value="Genomic_DNA"/>
</dbReference>
<evidence type="ECO:0000313" key="11">
    <source>
        <dbReference type="EMBL" id="BAM81150.1"/>
    </source>
</evidence>
<keyword evidence="5" id="KW-0677">Repeat</keyword>
<dbReference type="InterPro" id="IPR018108">
    <property type="entry name" value="MCP_transmembrane"/>
</dbReference>
<evidence type="ECO:0000256" key="4">
    <source>
        <dbReference type="ARBA" id="ARBA00022692"/>
    </source>
</evidence>
<dbReference type="KEGG" id="cme:CYME_CMM334C"/>
<dbReference type="Pfam" id="PF00153">
    <property type="entry name" value="Mito_carr"/>
    <property type="match status" value="3"/>
</dbReference>
<sequence length="348" mass="38443">MVDEKGDLCLWEHLVAGGGATLSAVSVMHPLDTIKIYMQRAQVATAGGSANVRPTMLGAAQEILAQRGPGGFYAGLGANLSGQVPAGAIKFATYELLKQHAVQKRLPAAAQGWGEVASAALAFLACSVVLVPGEVVKSRLQAGLYPSFREALLRIIEQDGVSGLYRGYWATVTRDVPYTMLEFGLYEQFKRACMWSVKRDRLHSSEEWTMGGLAGGVTGWCTTPLDVIKTKLMTCARSQYRGYWDAARDVWHREGLSGFFTGGLARVLWLVPFTAVFFGSHEIIKRFLRSRKRQYSTLRSTRIPRMDPEASASSNCTCRYKSIKWFGSSTLICDVRIKPAYRSPRHPF</sequence>
<evidence type="ECO:0000256" key="7">
    <source>
        <dbReference type="ARBA" id="ARBA00023136"/>
    </source>
</evidence>
<dbReference type="GO" id="GO:0016020">
    <property type="term" value="C:membrane"/>
    <property type="evidence" value="ECO:0007669"/>
    <property type="project" value="UniProtKB-SubCell"/>
</dbReference>
<dbReference type="GO" id="GO:0055085">
    <property type="term" value="P:transmembrane transport"/>
    <property type="evidence" value="ECO:0007669"/>
    <property type="project" value="InterPro"/>
</dbReference>
<proteinExistence type="inferred from homology"/>
<dbReference type="InterPro" id="IPR002067">
    <property type="entry name" value="MCP"/>
</dbReference>
<keyword evidence="3 9" id="KW-0813">Transport</keyword>
<dbReference type="Gene3D" id="1.50.40.10">
    <property type="entry name" value="Mitochondrial carrier domain"/>
    <property type="match status" value="2"/>
</dbReference>
<feature type="repeat" description="Solcar" evidence="8">
    <location>
        <begin position="8"/>
        <end position="100"/>
    </location>
</feature>
<protein>
    <submittedName>
        <fullName evidence="11">Similar to mitochondrial carrier protein</fullName>
    </submittedName>
</protein>
<dbReference type="AlphaFoldDB" id="M1V5R9"/>
<dbReference type="PRINTS" id="PR00926">
    <property type="entry name" value="MITOCARRIER"/>
</dbReference>
<keyword evidence="6 10" id="KW-1133">Transmembrane helix</keyword>
<comment type="similarity">
    <text evidence="2 9">Belongs to the mitochondrial carrier (TC 2.A.29) family.</text>
</comment>
<evidence type="ECO:0000313" key="12">
    <source>
        <dbReference type="Proteomes" id="UP000007014"/>
    </source>
</evidence>
<dbReference type="RefSeq" id="XP_005537186.1">
    <property type="nucleotide sequence ID" value="XM_005537129.1"/>
</dbReference>
<evidence type="ECO:0000256" key="5">
    <source>
        <dbReference type="ARBA" id="ARBA00022737"/>
    </source>
</evidence>
<feature type="transmembrane region" description="Helical" evidence="10">
    <location>
        <begin position="267"/>
        <end position="284"/>
    </location>
</feature>
<evidence type="ECO:0000256" key="8">
    <source>
        <dbReference type="PROSITE-ProRule" id="PRU00282"/>
    </source>
</evidence>
<keyword evidence="12" id="KW-1185">Reference proteome</keyword>
<organism evidence="11 12">
    <name type="scientific">Cyanidioschyzon merolae (strain NIES-3377 / 10D)</name>
    <name type="common">Unicellular red alga</name>
    <dbReference type="NCBI Taxonomy" id="280699"/>
    <lineage>
        <taxon>Eukaryota</taxon>
        <taxon>Rhodophyta</taxon>
        <taxon>Bangiophyceae</taxon>
        <taxon>Cyanidiales</taxon>
        <taxon>Cyanidiaceae</taxon>
        <taxon>Cyanidioschyzon</taxon>
    </lineage>
</organism>
<evidence type="ECO:0000256" key="2">
    <source>
        <dbReference type="ARBA" id="ARBA00006375"/>
    </source>
</evidence>
<dbReference type="GeneID" id="16994986"/>
<dbReference type="PROSITE" id="PS50920">
    <property type="entry name" value="SOLCAR"/>
    <property type="match status" value="3"/>
</dbReference>
<evidence type="ECO:0000256" key="9">
    <source>
        <dbReference type="RuleBase" id="RU000488"/>
    </source>
</evidence>
<feature type="repeat" description="Solcar" evidence="8">
    <location>
        <begin position="206"/>
        <end position="287"/>
    </location>
</feature>
<dbReference type="Gramene" id="CMM334CT">
    <property type="protein sequence ID" value="CMM334CT"/>
    <property type="gene ID" value="CMM334C"/>
</dbReference>
<evidence type="ECO:0000256" key="6">
    <source>
        <dbReference type="ARBA" id="ARBA00022989"/>
    </source>
</evidence>
<name>M1V5R9_CYAM1</name>
<keyword evidence="7 8" id="KW-0472">Membrane</keyword>
<reference evidence="11 12" key="1">
    <citation type="journal article" date="2004" name="Nature">
        <title>Genome sequence of the ultrasmall unicellular red alga Cyanidioschyzon merolae 10D.</title>
        <authorList>
            <person name="Matsuzaki M."/>
            <person name="Misumi O."/>
            <person name="Shin-i T."/>
            <person name="Maruyama S."/>
            <person name="Takahara M."/>
            <person name="Miyagishima S."/>
            <person name="Mori T."/>
            <person name="Nishida K."/>
            <person name="Yagisawa F."/>
            <person name="Nishida K."/>
            <person name="Yoshida Y."/>
            <person name="Nishimura Y."/>
            <person name="Nakao S."/>
            <person name="Kobayashi T."/>
            <person name="Momoyama Y."/>
            <person name="Higashiyama T."/>
            <person name="Minoda A."/>
            <person name="Sano M."/>
            <person name="Nomoto H."/>
            <person name="Oishi K."/>
            <person name="Hayashi H."/>
            <person name="Ohta F."/>
            <person name="Nishizaka S."/>
            <person name="Haga S."/>
            <person name="Miura S."/>
            <person name="Morishita T."/>
            <person name="Kabeya Y."/>
            <person name="Terasawa K."/>
            <person name="Suzuki Y."/>
            <person name="Ishii Y."/>
            <person name="Asakawa S."/>
            <person name="Takano H."/>
            <person name="Ohta N."/>
            <person name="Kuroiwa H."/>
            <person name="Tanaka K."/>
            <person name="Shimizu N."/>
            <person name="Sugano S."/>
            <person name="Sato N."/>
            <person name="Nozaki H."/>
            <person name="Ogasawara N."/>
            <person name="Kohara Y."/>
            <person name="Kuroiwa T."/>
        </authorList>
    </citation>
    <scope>NUCLEOTIDE SEQUENCE [LARGE SCALE GENOMIC DNA]</scope>
    <source>
        <strain evidence="11 12">10D</strain>
    </source>
</reference>
<evidence type="ECO:0000256" key="1">
    <source>
        <dbReference type="ARBA" id="ARBA00004141"/>
    </source>
</evidence>
<dbReference type="HOGENOM" id="CLU_015166_3_0_1"/>
<reference evidence="11 12" key="2">
    <citation type="journal article" date="2007" name="BMC Biol.">
        <title>A 100%-complete sequence reveals unusually simple genomic features in the hot-spring red alga Cyanidioschyzon merolae.</title>
        <authorList>
            <person name="Nozaki H."/>
            <person name="Takano H."/>
            <person name="Misumi O."/>
            <person name="Terasawa K."/>
            <person name="Matsuzaki M."/>
            <person name="Maruyama S."/>
            <person name="Nishida K."/>
            <person name="Yagisawa F."/>
            <person name="Yoshida Y."/>
            <person name="Fujiwara T."/>
            <person name="Takio S."/>
            <person name="Tamura K."/>
            <person name="Chung S.J."/>
            <person name="Nakamura S."/>
            <person name="Kuroiwa H."/>
            <person name="Tanaka K."/>
            <person name="Sato N."/>
            <person name="Kuroiwa T."/>
        </authorList>
    </citation>
    <scope>NUCLEOTIDE SEQUENCE [LARGE SCALE GENOMIC DNA]</scope>
    <source>
        <strain evidence="11 12">10D</strain>
    </source>
</reference>
<dbReference type="OMA" id="DTGRECT"/>
<evidence type="ECO:0000256" key="10">
    <source>
        <dbReference type="SAM" id="Phobius"/>
    </source>
</evidence>